<dbReference type="PANTHER" id="PTHR42951">
    <property type="entry name" value="METALLO-BETA-LACTAMASE DOMAIN-CONTAINING"/>
    <property type="match status" value="1"/>
</dbReference>
<dbReference type="AlphaFoldDB" id="A0AAX3GVN9"/>
<accession>A0AAX3GVN9</accession>
<dbReference type="SUPFAM" id="SSF56281">
    <property type="entry name" value="Metallo-hydrolase/oxidoreductase"/>
    <property type="match status" value="1"/>
</dbReference>
<dbReference type="EMBL" id="CAADAT010000001">
    <property type="protein sequence ID" value="VFD52856.1"/>
    <property type="molecule type" value="Genomic_DNA"/>
</dbReference>
<dbReference type="InterPro" id="IPR036866">
    <property type="entry name" value="RibonucZ/Hydroxyglut_hydro"/>
</dbReference>
<dbReference type="RefSeq" id="WP_003423817.1">
    <property type="nucleotide sequence ID" value="NZ_BEHB01000005.1"/>
</dbReference>
<dbReference type="InterPro" id="IPR050855">
    <property type="entry name" value="NDM-1-like"/>
</dbReference>
<dbReference type="SMART" id="SM00849">
    <property type="entry name" value="Lactamase_B"/>
    <property type="match status" value="1"/>
</dbReference>
<dbReference type="CDD" id="cd07743">
    <property type="entry name" value="metallo-hydrolase-like_MBL-fold"/>
    <property type="match status" value="1"/>
</dbReference>
<protein>
    <submittedName>
        <fullName evidence="2">Metallo-beta-lactamase superfamily hydrolase</fullName>
    </submittedName>
</protein>
<evidence type="ECO:0000259" key="1">
    <source>
        <dbReference type="SMART" id="SM00849"/>
    </source>
</evidence>
<evidence type="ECO:0000313" key="3">
    <source>
        <dbReference type="Proteomes" id="UP000346772"/>
    </source>
</evidence>
<gene>
    <name evidence="2" type="ORF">SAMEA1710456_00302</name>
</gene>
<keyword evidence="2" id="KW-0378">Hydrolase</keyword>
<dbReference type="PANTHER" id="PTHR42951:SF14">
    <property type="entry name" value="METALLO-BETA-LACTAMASE SUPERFAMILY PROTEIN"/>
    <property type="match status" value="1"/>
</dbReference>
<reference evidence="2 3" key="1">
    <citation type="submission" date="2019-02" db="EMBL/GenBank/DDBJ databases">
        <authorList>
            <consortium name="Pathogen Informatics"/>
        </authorList>
    </citation>
    <scope>NUCLEOTIDE SEQUENCE [LARGE SCALE GENOMIC DNA]</scope>
    <source>
        <strain evidence="2 3">078GUE027</strain>
    </source>
</reference>
<comment type="caution">
    <text evidence="2">The sequence shown here is derived from an EMBL/GenBank/DDBJ whole genome shotgun (WGS) entry which is preliminary data.</text>
</comment>
<dbReference type="GO" id="GO:0016787">
    <property type="term" value="F:hydrolase activity"/>
    <property type="evidence" value="ECO:0007669"/>
    <property type="project" value="UniProtKB-KW"/>
</dbReference>
<organism evidence="2 3">
    <name type="scientific">Clostridioides difficile</name>
    <name type="common">Peptoclostridium difficile</name>
    <dbReference type="NCBI Taxonomy" id="1496"/>
    <lineage>
        <taxon>Bacteria</taxon>
        <taxon>Bacillati</taxon>
        <taxon>Bacillota</taxon>
        <taxon>Clostridia</taxon>
        <taxon>Peptostreptococcales</taxon>
        <taxon>Peptostreptococcaceae</taxon>
        <taxon>Clostridioides</taxon>
    </lineage>
</organism>
<proteinExistence type="predicted"/>
<name>A0AAX3GVN9_CLODI</name>
<dbReference type="Gene3D" id="3.60.15.10">
    <property type="entry name" value="Ribonuclease Z/Hydroxyacylglutathione hydrolase-like"/>
    <property type="match status" value="1"/>
</dbReference>
<sequence length="297" mass="33840">MAKLTLEHIKGNTYYIQLPTIVGVYVDGKDAILIDSGNNKDTARQVLRLLEEHNLIPKLIINTHSNADHIGGNAYLKNQTKCKIATTKIEGYFTENPILESAFLYGGYPSKALKNKFLLAKESEVDYIIPSNGKIVDTELEAISLPGHYFEMIGVKTPDNVLFVADSLTPENIITKYHFFFLLDIDSQFKTLEKLRMLEADFFVPSHSVKTTDIKNLIDINKKKMEEIIDNIKKVCCEPVMIDKVIEKMCDLYNVKLDANQYVLVGSTIRSYITYLYENNMVEYIFDGGKMMIKVLQ</sequence>
<dbReference type="Pfam" id="PF00753">
    <property type="entry name" value="Lactamase_B"/>
    <property type="match status" value="1"/>
</dbReference>
<dbReference type="InterPro" id="IPR001279">
    <property type="entry name" value="Metallo-B-lactamas"/>
</dbReference>
<feature type="domain" description="Metallo-beta-lactamase" evidence="1">
    <location>
        <begin position="19"/>
        <end position="207"/>
    </location>
</feature>
<dbReference type="Proteomes" id="UP000346772">
    <property type="component" value="Unassembled WGS sequence"/>
</dbReference>
<evidence type="ECO:0000313" key="2">
    <source>
        <dbReference type="EMBL" id="VFD52856.1"/>
    </source>
</evidence>